<dbReference type="EMBL" id="AZDJ01000032">
    <property type="protein sequence ID" value="KRK70366.1"/>
    <property type="molecule type" value="Genomic_DNA"/>
</dbReference>
<dbReference type="RefSeq" id="WP_056951989.1">
    <property type="nucleotide sequence ID" value="NZ_AZDJ01000032.1"/>
</dbReference>
<feature type="domain" description="Gcp-like" evidence="1">
    <location>
        <begin position="23"/>
        <end position="198"/>
    </location>
</feature>
<dbReference type="NCBIfam" id="TIGR03725">
    <property type="entry name" value="T6A_YeaZ"/>
    <property type="match status" value="1"/>
</dbReference>
<comment type="caution">
    <text evidence="2">The sequence shown here is derived from an EMBL/GenBank/DDBJ whole genome shotgun (WGS) entry which is preliminary data.</text>
</comment>
<evidence type="ECO:0000259" key="1">
    <source>
        <dbReference type="Pfam" id="PF00814"/>
    </source>
</evidence>
<dbReference type="InterPro" id="IPR022496">
    <property type="entry name" value="T6A_TsaB"/>
</dbReference>
<dbReference type="PATRIC" id="fig|1291734.4.peg.444"/>
<keyword evidence="3" id="KW-1185">Reference proteome</keyword>
<dbReference type="GO" id="GO:0002949">
    <property type="term" value="P:tRNA threonylcarbamoyladenosine modification"/>
    <property type="evidence" value="ECO:0007669"/>
    <property type="project" value="InterPro"/>
</dbReference>
<organism evidence="2 3">
    <name type="scientific">Lacticaseibacillus nasuensis JCM 17158</name>
    <dbReference type="NCBI Taxonomy" id="1291734"/>
    <lineage>
        <taxon>Bacteria</taxon>
        <taxon>Bacillati</taxon>
        <taxon>Bacillota</taxon>
        <taxon>Bacilli</taxon>
        <taxon>Lactobacillales</taxon>
        <taxon>Lactobacillaceae</taxon>
        <taxon>Lacticaseibacillus</taxon>
    </lineage>
</organism>
<dbReference type="InterPro" id="IPR043129">
    <property type="entry name" value="ATPase_NBD"/>
</dbReference>
<gene>
    <name evidence="2" type="ORF">FD02_GL000430</name>
</gene>
<dbReference type="PANTHER" id="PTHR11735:SF11">
    <property type="entry name" value="TRNA THREONYLCARBAMOYLADENOSINE BIOSYNTHESIS PROTEIN TSAB"/>
    <property type="match status" value="1"/>
</dbReference>
<dbReference type="STRING" id="1291734.FD02_GL000430"/>
<dbReference type="Proteomes" id="UP000051804">
    <property type="component" value="Unassembled WGS sequence"/>
</dbReference>
<accession>A0A0R1JGN4</accession>
<dbReference type="Gene3D" id="3.30.420.40">
    <property type="match status" value="2"/>
</dbReference>
<keyword evidence="2" id="KW-0645">Protease</keyword>
<evidence type="ECO:0000313" key="3">
    <source>
        <dbReference type="Proteomes" id="UP000051804"/>
    </source>
</evidence>
<dbReference type="GO" id="GO:0008233">
    <property type="term" value="F:peptidase activity"/>
    <property type="evidence" value="ECO:0007669"/>
    <property type="project" value="UniProtKB-KW"/>
</dbReference>
<reference evidence="2 3" key="1">
    <citation type="journal article" date="2015" name="Genome Announc.">
        <title>Expanding the biotechnology potential of lactobacilli through comparative genomics of 213 strains and associated genera.</title>
        <authorList>
            <person name="Sun Z."/>
            <person name="Harris H.M."/>
            <person name="McCann A."/>
            <person name="Guo C."/>
            <person name="Argimon S."/>
            <person name="Zhang W."/>
            <person name="Yang X."/>
            <person name="Jeffery I.B."/>
            <person name="Cooney J.C."/>
            <person name="Kagawa T.F."/>
            <person name="Liu W."/>
            <person name="Song Y."/>
            <person name="Salvetti E."/>
            <person name="Wrobel A."/>
            <person name="Rasinkangas P."/>
            <person name="Parkhill J."/>
            <person name="Rea M.C."/>
            <person name="O'Sullivan O."/>
            <person name="Ritari J."/>
            <person name="Douillard F.P."/>
            <person name="Paul Ross R."/>
            <person name="Yang R."/>
            <person name="Briner A.E."/>
            <person name="Felis G.E."/>
            <person name="de Vos W.M."/>
            <person name="Barrangou R."/>
            <person name="Klaenhammer T.R."/>
            <person name="Caufield P.W."/>
            <person name="Cui Y."/>
            <person name="Zhang H."/>
            <person name="O'Toole P.W."/>
        </authorList>
    </citation>
    <scope>NUCLEOTIDE SEQUENCE [LARGE SCALE GENOMIC DNA]</scope>
    <source>
        <strain evidence="2 3">JCM 17158</strain>
    </source>
</reference>
<dbReference type="OrthoDB" id="9784166at2"/>
<evidence type="ECO:0000313" key="2">
    <source>
        <dbReference type="EMBL" id="KRK70366.1"/>
    </source>
</evidence>
<name>A0A0R1JGN4_9LACO</name>
<proteinExistence type="predicted"/>
<dbReference type="GO" id="GO:0005829">
    <property type="term" value="C:cytosol"/>
    <property type="evidence" value="ECO:0007669"/>
    <property type="project" value="TreeGrafter"/>
</dbReference>
<dbReference type="CDD" id="cd24032">
    <property type="entry name" value="ASKHA_NBD_TsaB"/>
    <property type="match status" value="1"/>
</dbReference>
<dbReference type="GO" id="GO:0006508">
    <property type="term" value="P:proteolysis"/>
    <property type="evidence" value="ECO:0007669"/>
    <property type="project" value="UniProtKB-KW"/>
</dbReference>
<sequence>MQLLALDTSNQAMSVAVMQDTTVIAETTINHRKTHSDLLMPTIQQLLAAAEWQAADLDRVVVAAGPGSYTGIRIAVTTGKMLAYTLGIELAAVSSLAVLAAGVTHTHAIIVPLMDARRQNVFAGGYQWRDGELLPVIADRHLAVSQLLAELALLQQPVVFTGVDTPKFAAACRLQLGGQASFADPVSSLPRAARLGLLGLHAPLADAMTLTPQYLRVTEAERQWLATHDDTEHEPYVEKV</sequence>
<dbReference type="SUPFAM" id="SSF53067">
    <property type="entry name" value="Actin-like ATPase domain"/>
    <property type="match status" value="2"/>
</dbReference>
<dbReference type="Pfam" id="PF00814">
    <property type="entry name" value="TsaD"/>
    <property type="match status" value="1"/>
</dbReference>
<dbReference type="PANTHER" id="PTHR11735">
    <property type="entry name" value="TRNA N6-ADENOSINE THREONYLCARBAMOYLTRANSFERASE"/>
    <property type="match status" value="1"/>
</dbReference>
<protein>
    <submittedName>
        <fullName evidence="2">Metal-dependent protease-like protein, putative molecular chaperone</fullName>
    </submittedName>
</protein>
<dbReference type="InterPro" id="IPR000905">
    <property type="entry name" value="Gcp-like_dom"/>
</dbReference>
<dbReference type="AlphaFoldDB" id="A0A0R1JGN4"/>
<keyword evidence="2" id="KW-0378">Hydrolase</keyword>